<evidence type="ECO:0000256" key="8">
    <source>
        <dbReference type="ARBA" id="ARBA00022848"/>
    </source>
</evidence>
<comment type="similarity">
    <text evidence="4 14">Belongs to the cytochrome P450 family.</text>
</comment>
<comment type="cofactor">
    <cofactor evidence="1 13">
        <name>heme</name>
        <dbReference type="ChEBI" id="CHEBI:30413"/>
    </cofactor>
</comment>
<dbReference type="SUPFAM" id="SSF48264">
    <property type="entry name" value="Cytochrome P450"/>
    <property type="match status" value="1"/>
</dbReference>
<dbReference type="PROSITE" id="PS00086">
    <property type="entry name" value="CYTOCHROME_P450"/>
    <property type="match status" value="1"/>
</dbReference>
<keyword evidence="11 14" id="KW-0503">Monooxygenase</keyword>
<evidence type="ECO:0000256" key="14">
    <source>
        <dbReference type="RuleBase" id="RU000461"/>
    </source>
</evidence>
<evidence type="ECO:0000256" key="1">
    <source>
        <dbReference type="ARBA" id="ARBA00001971"/>
    </source>
</evidence>
<reference evidence="16" key="2">
    <citation type="submission" date="2021-08" db="EMBL/GenBank/DDBJ databases">
        <authorList>
            <person name="Eriksson T."/>
        </authorList>
    </citation>
    <scope>NUCLEOTIDE SEQUENCE</scope>
    <source>
        <strain evidence="16">Stoneville</strain>
        <tissue evidence="16">Whole head</tissue>
    </source>
</reference>
<keyword evidence="9 14" id="KW-0560">Oxidoreductase</keyword>
<dbReference type="Gene3D" id="1.10.630.10">
    <property type="entry name" value="Cytochrome P450"/>
    <property type="match status" value="1"/>
</dbReference>
<dbReference type="GO" id="GO:0020037">
    <property type="term" value="F:heme binding"/>
    <property type="evidence" value="ECO:0007669"/>
    <property type="project" value="InterPro"/>
</dbReference>
<dbReference type="GO" id="GO:0016705">
    <property type="term" value="F:oxidoreductase activity, acting on paired donors, with incorporation or reduction of molecular oxygen"/>
    <property type="evidence" value="ECO:0007669"/>
    <property type="project" value="InterPro"/>
</dbReference>
<reference evidence="16" key="1">
    <citation type="journal article" date="2020" name="J Insects Food Feed">
        <title>The yellow mealworm (Tenebrio molitor) genome: a resource for the emerging insects as food and feed industry.</title>
        <authorList>
            <person name="Eriksson T."/>
            <person name="Andere A."/>
            <person name="Kelstrup H."/>
            <person name="Emery V."/>
            <person name="Picard C."/>
        </authorList>
    </citation>
    <scope>NUCLEOTIDE SEQUENCE</scope>
    <source>
        <strain evidence="16">Stoneville</strain>
        <tissue evidence="16">Whole head</tissue>
    </source>
</reference>
<evidence type="ECO:0000313" key="16">
    <source>
        <dbReference type="EMBL" id="KAH0813257.1"/>
    </source>
</evidence>
<keyword evidence="17" id="KW-1185">Reference proteome</keyword>
<keyword evidence="5 13" id="KW-0349">Heme</keyword>
<dbReference type="PANTHER" id="PTHR24292:SF100">
    <property type="entry name" value="CYTOCHROME P450 6A16, ISOFORM B-RELATED"/>
    <property type="match status" value="1"/>
</dbReference>
<keyword evidence="7" id="KW-0256">Endoplasmic reticulum</keyword>
<dbReference type="EMBL" id="JABDTM020025454">
    <property type="protein sequence ID" value="KAH0813257.1"/>
    <property type="molecule type" value="Genomic_DNA"/>
</dbReference>
<dbReference type="PRINTS" id="PR00385">
    <property type="entry name" value="P450"/>
</dbReference>
<evidence type="ECO:0000256" key="2">
    <source>
        <dbReference type="ARBA" id="ARBA00004174"/>
    </source>
</evidence>
<sequence>MFIFESVSADLIGVVVALVAITIGYYKWIYQYWQRKNLPFLEPHIPYGNITSPLRRKENIGVTMNHIYDEMKKRNWKHGGIFFVVSPVYFPISLDYVKNIMTKDFQHFVDRGFYHNEKDDPLSAHLFAIGGTKWRNLRTKLTPTFTSGKMKMMFQTLVDCEVNLQEKMLQEYEKKVPLDVKEILGCFTTDIIGSCAFGLDFKTFEQENSPFRVYGKKLFSGSKFRAVKGTFASNFPDLARALGVRAVPKDISDFFMKVVKDTVSYREKNNYTRKDFMQLLIDLKNNELAEEDGYKHDGKTLTIEEIAAQSFVFFLAGFETSSTTMAFALYELAKHQDIQDKVRQEIETVLAKHAGKITYEFIQDMKYMNQVIDETLRKYPPVPFLTRECVKDYKIPDENIIIEKGTTVVLSVLGIHYDEEYYPDPEKFDPERFTEENKNLRHHYSHIPFGEGPRLCIGMRFGLMQTKVGLTSLLKKYKFTVNRKTIEPLKMQVNSFVLAVEGEIWLDAQKI</sequence>
<keyword evidence="12 15" id="KW-0472">Membrane</keyword>
<comment type="caution">
    <text evidence="16">The sequence shown here is derived from an EMBL/GenBank/DDBJ whole genome shotgun (WGS) entry which is preliminary data.</text>
</comment>
<feature type="transmembrane region" description="Helical" evidence="15">
    <location>
        <begin position="80"/>
        <end position="97"/>
    </location>
</feature>
<dbReference type="CDD" id="cd11056">
    <property type="entry name" value="CYP6-like"/>
    <property type="match status" value="1"/>
</dbReference>
<dbReference type="PRINTS" id="PR00463">
    <property type="entry name" value="EP450I"/>
</dbReference>
<keyword evidence="8" id="KW-0492">Microsome</keyword>
<evidence type="ECO:0000256" key="6">
    <source>
        <dbReference type="ARBA" id="ARBA00022723"/>
    </source>
</evidence>
<evidence type="ECO:0000256" key="9">
    <source>
        <dbReference type="ARBA" id="ARBA00023002"/>
    </source>
</evidence>
<dbReference type="GO" id="GO:0005506">
    <property type="term" value="F:iron ion binding"/>
    <property type="evidence" value="ECO:0007669"/>
    <property type="project" value="InterPro"/>
</dbReference>
<evidence type="ECO:0000256" key="11">
    <source>
        <dbReference type="ARBA" id="ARBA00023033"/>
    </source>
</evidence>
<dbReference type="Pfam" id="PF00067">
    <property type="entry name" value="p450"/>
    <property type="match status" value="1"/>
</dbReference>
<dbReference type="InterPro" id="IPR017972">
    <property type="entry name" value="Cyt_P450_CS"/>
</dbReference>
<accession>A0A8J6HFK1</accession>
<dbReference type="InterPro" id="IPR001128">
    <property type="entry name" value="Cyt_P450"/>
</dbReference>
<evidence type="ECO:0000256" key="7">
    <source>
        <dbReference type="ARBA" id="ARBA00022824"/>
    </source>
</evidence>
<dbReference type="InterPro" id="IPR002401">
    <property type="entry name" value="Cyt_P450_E_grp-I"/>
</dbReference>
<dbReference type="PANTHER" id="PTHR24292">
    <property type="entry name" value="CYTOCHROME P450"/>
    <property type="match status" value="1"/>
</dbReference>
<organism evidence="16 17">
    <name type="scientific">Tenebrio molitor</name>
    <name type="common">Yellow mealworm beetle</name>
    <dbReference type="NCBI Taxonomy" id="7067"/>
    <lineage>
        <taxon>Eukaryota</taxon>
        <taxon>Metazoa</taxon>
        <taxon>Ecdysozoa</taxon>
        <taxon>Arthropoda</taxon>
        <taxon>Hexapoda</taxon>
        <taxon>Insecta</taxon>
        <taxon>Pterygota</taxon>
        <taxon>Neoptera</taxon>
        <taxon>Endopterygota</taxon>
        <taxon>Coleoptera</taxon>
        <taxon>Polyphaga</taxon>
        <taxon>Cucujiformia</taxon>
        <taxon>Tenebrionidae</taxon>
        <taxon>Tenebrio</taxon>
    </lineage>
</organism>
<gene>
    <name evidence="16" type="ORF">GEV33_009534</name>
</gene>
<evidence type="ECO:0000256" key="4">
    <source>
        <dbReference type="ARBA" id="ARBA00010617"/>
    </source>
</evidence>
<dbReference type="FunFam" id="1.10.630.10:FF:000042">
    <property type="entry name" value="Cytochrome P450"/>
    <property type="match status" value="1"/>
</dbReference>
<comment type="subcellular location">
    <subcellularLocation>
        <location evidence="3">Endoplasmic reticulum membrane</location>
        <topology evidence="3">Peripheral membrane protein</topology>
    </subcellularLocation>
    <subcellularLocation>
        <location evidence="2">Microsome membrane</location>
        <topology evidence="2">Peripheral membrane protein</topology>
    </subcellularLocation>
</comment>
<evidence type="ECO:0000256" key="10">
    <source>
        <dbReference type="ARBA" id="ARBA00023004"/>
    </source>
</evidence>
<evidence type="ECO:0000256" key="5">
    <source>
        <dbReference type="ARBA" id="ARBA00022617"/>
    </source>
</evidence>
<evidence type="ECO:0000313" key="17">
    <source>
        <dbReference type="Proteomes" id="UP000719412"/>
    </source>
</evidence>
<protein>
    <recommendedName>
        <fullName evidence="18">Cytochrome P450 monooxygenase</fullName>
    </recommendedName>
</protein>
<feature type="binding site" description="axial binding residue" evidence="13">
    <location>
        <position position="456"/>
    </location>
    <ligand>
        <name>heme</name>
        <dbReference type="ChEBI" id="CHEBI:30413"/>
    </ligand>
    <ligandPart>
        <name>Fe</name>
        <dbReference type="ChEBI" id="CHEBI:18248"/>
    </ligandPart>
</feature>
<dbReference type="InterPro" id="IPR036396">
    <property type="entry name" value="Cyt_P450_sf"/>
</dbReference>
<dbReference type="GO" id="GO:0005789">
    <property type="term" value="C:endoplasmic reticulum membrane"/>
    <property type="evidence" value="ECO:0007669"/>
    <property type="project" value="UniProtKB-SubCell"/>
</dbReference>
<dbReference type="Proteomes" id="UP000719412">
    <property type="component" value="Unassembled WGS sequence"/>
</dbReference>
<dbReference type="GO" id="GO:0004497">
    <property type="term" value="F:monooxygenase activity"/>
    <property type="evidence" value="ECO:0007669"/>
    <property type="project" value="UniProtKB-KW"/>
</dbReference>
<evidence type="ECO:0000256" key="13">
    <source>
        <dbReference type="PIRSR" id="PIRSR602401-1"/>
    </source>
</evidence>
<dbReference type="AlphaFoldDB" id="A0A8J6HFK1"/>
<evidence type="ECO:0000256" key="15">
    <source>
        <dbReference type="SAM" id="Phobius"/>
    </source>
</evidence>
<dbReference type="InterPro" id="IPR050476">
    <property type="entry name" value="Insect_CytP450_Detox"/>
</dbReference>
<keyword evidence="6 13" id="KW-0479">Metal-binding</keyword>
<keyword evidence="15" id="KW-1133">Transmembrane helix</keyword>
<evidence type="ECO:0000256" key="3">
    <source>
        <dbReference type="ARBA" id="ARBA00004406"/>
    </source>
</evidence>
<proteinExistence type="inferred from homology"/>
<evidence type="ECO:0008006" key="18">
    <source>
        <dbReference type="Google" id="ProtNLM"/>
    </source>
</evidence>
<keyword evidence="15" id="KW-0812">Transmembrane</keyword>
<evidence type="ECO:0000256" key="12">
    <source>
        <dbReference type="ARBA" id="ARBA00023136"/>
    </source>
</evidence>
<name>A0A8J6HFK1_TENMO</name>
<keyword evidence="10 13" id="KW-0408">Iron</keyword>
<feature type="transmembrane region" description="Helical" evidence="15">
    <location>
        <begin position="6"/>
        <end position="26"/>
    </location>
</feature>